<gene>
    <name evidence="2" type="ORF">BXY66_0153</name>
</gene>
<dbReference type="RefSeq" id="WP_132858281.1">
    <property type="nucleotide sequence ID" value="NZ_SMGR01000001.1"/>
</dbReference>
<evidence type="ECO:0008006" key="4">
    <source>
        <dbReference type="Google" id="ProtNLM"/>
    </source>
</evidence>
<keyword evidence="3" id="KW-1185">Reference proteome</keyword>
<dbReference type="Proteomes" id="UP000295673">
    <property type="component" value="Unassembled WGS sequence"/>
</dbReference>
<dbReference type="AlphaFoldDB" id="A0A4V2Q3Q8"/>
<evidence type="ECO:0000256" key="1">
    <source>
        <dbReference type="SAM" id="Phobius"/>
    </source>
</evidence>
<sequence>MTLLTYVLILKIAISLLCLVAPYLLLPSARLDTITWLPKGTPLMYRLYGTAILALLVAYGSGNYSLAHGIFPWGIVLMGIVSNLGATAYMLMSQQRRALRGGIAFFGAIGLLLVAAALMPDVFSRPV</sequence>
<proteinExistence type="predicted"/>
<evidence type="ECO:0000313" key="2">
    <source>
        <dbReference type="EMBL" id="TCL08120.1"/>
    </source>
</evidence>
<keyword evidence="1" id="KW-0472">Membrane</keyword>
<evidence type="ECO:0000313" key="3">
    <source>
        <dbReference type="Proteomes" id="UP000295673"/>
    </source>
</evidence>
<feature type="transmembrane region" description="Helical" evidence="1">
    <location>
        <begin position="103"/>
        <end position="123"/>
    </location>
</feature>
<feature type="transmembrane region" description="Helical" evidence="1">
    <location>
        <begin position="70"/>
        <end position="91"/>
    </location>
</feature>
<accession>A0A4V2Q3Q8</accession>
<protein>
    <recommendedName>
        <fullName evidence="4">DoxX-like protein</fullName>
    </recommendedName>
</protein>
<dbReference type="OrthoDB" id="7611067at2"/>
<reference evidence="2 3" key="1">
    <citation type="submission" date="2019-03" db="EMBL/GenBank/DDBJ databases">
        <title>Genomic Encyclopedia of Archaeal and Bacterial Type Strains, Phase II (KMG-II): from individual species to whole genera.</title>
        <authorList>
            <person name="Goeker M."/>
        </authorList>
    </citation>
    <scope>NUCLEOTIDE SEQUENCE [LARGE SCALE GENOMIC DNA]</scope>
    <source>
        <strain evidence="2 3">DSM 26433</strain>
    </source>
</reference>
<name>A0A4V2Q3Q8_9RHOB</name>
<feature type="transmembrane region" description="Helical" evidence="1">
    <location>
        <begin position="47"/>
        <end position="64"/>
    </location>
</feature>
<organism evidence="2 3">
    <name type="scientific">Shimia isoporae</name>
    <dbReference type="NCBI Taxonomy" id="647720"/>
    <lineage>
        <taxon>Bacteria</taxon>
        <taxon>Pseudomonadati</taxon>
        <taxon>Pseudomonadota</taxon>
        <taxon>Alphaproteobacteria</taxon>
        <taxon>Rhodobacterales</taxon>
        <taxon>Roseobacteraceae</taxon>
    </lineage>
</organism>
<keyword evidence="1" id="KW-1133">Transmembrane helix</keyword>
<dbReference type="EMBL" id="SMGR01000001">
    <property type="protein sequence ID" value="TCL08120.1"/>
    <property type="molecule type" value="Genomic_DNA"/>
</dbReference>
<feature type="transmembrane region" description="Helical" evidence="1">
    <location>
        <begin position="6"/>
        <end position="26"/>
    </location>
</feature>
<keyword evidence="1" id="KW-0812">Transmembrane</keyword>
<comment type="caution">
    <text evidence="2">The sequence shown here is derived from an EMBL/GenBank/DDBJ whole genome shotgun (WGS) entry which is preliminary data.</text>
</comment>